<comment type="caution">
    <text evidence="7">The sequence shown here is derived from an EMBL/GenBank/DDBJ whole genome shotgun (WGS) entry which is preliminary data.</text>
</comment>
<dbReference type="Pfam" id="PF05049">
    <property type="entry name" value="IIGP"/>
    <property type="match status" value="1"/>
</dbReference>
<feature type="transmembrane region" description="Helical" evidence="5">
    <location>
        <begin position="342"/>
        <end position="363"/>
    </location>
</feature>
<keyword evidence="5" id="KW-0472">Membrane</keyword>
<evidence type="ECO:0000256" key="3">
    <source>
        <dbReference type="ARBA" id="ARBA00022801"/>
    </source>
</evidence>
<dbReference type="Gene3D" id="3.40.50.300">
    <property type="entry name" value="P-loop containing nucleotide triphosphate hydrolases"/>
    <property type="match status" value="1"/>
</dbReference>
<dbReference type="PANTHER" id="PTHR32341:SF10">
    <property type="entry name" value="INTERFERON-INDUCIBLE GTPASE 5"/>
    <property type="match status" value="1"/>
</dbReference>
<dbReference type="PROSITE" id="PS51716">
    <property type="entry name" value="G_IRG"/>
    <property type="match status" value="1"/>
</dbReference>
<keyword evidence="5" id="KW-1133">Transmembrane helix</keyword>
<keyword evidence="3" id="KW-0378">Hydrolase</keyword>
<feature type="domain" description="IRG-type G" evidence="6">
    <location>
        <begin position="37"/>
        <end position="211"/>
    </location>
</feature>
<organism evidence="7 8">
    <name type="scientific">Muraenolepis orangiensis</name>
    <name type="common">Patagonian moray cod</name>
    <dbReference type="NCBI Taxonomy" id="630683"/>
    <lineage>
        <taxon>Eukaryota</taxon>
        <taxon>Metazoa</taxon>
        <taxon>Chordata</taxon>
        <taxon>Craniata</taxon>
        <taxon>Vertebrata</taxon>
        <taxon>Euteleostomi</taxon>
        <taxon>Actinopterygii</taxon>
        <taxon>Neopterygii</taxon>
        <taxon>Teleostei</taxon>
        <taxon>Neoteleostei</taxon>
        <taxon>Acanthomorphata</taxon>
        <taxon>Zeiogadaria</taxon>
        <taxon>Gadariae</taxon>
        <taxon>Gadiformes</taxon>
        <taxon>Muraenolepidoidei</taxon>
        <taxon>Muraenolepididae</taxon>
        <taxon>Muraenolepis</taxon>
    </lineage>
</organism>
<proteinExistence type="inferred from homology"/>
<evidence type="ECO:0000256" key="5">
    <source>
        <dbReference type="SAM" id="Phobius"/>
    </source>
</evidence>
<dbReference type="OrthoDB" id="422720at2759"/>
<keyword evidence="5" id="KW-0812">Transmembrane</keyword>
<dbReference type="SUPFAM" id="SSF52540">
    <property type="entry name" value="P-loop containing nucleoside triphosphate hydrolases"/>
    <property type="match status" value="1"/>
</dbReference>
<evidence type="ECO:0000259" key="6">
    <source>
        <dbReference type="PROSITE" id="PS51716"/>
    </source>
</evidence>
<evidence type="ECO:0000256" key="2">
    <source>
        <dbReference type="ARBA" id="ARBA00022741"/>
    </source>
</evidence>
<dbReference type="PANTHER" id="PTHR32341">
    <property type="entry name" value="INTERFERON-INDUCIBLE GTPASE"/>
    <property type="match status" value="1"/>
</dbReference>
<dbReference type="InterPro" id="IPR030385">
    <property type="entry name" value="G_IRG_dom"/>
</dbReference>
<evidence type="ECO:0000313" key="7">
    <source>
        <dbReference type="EMBL" id="KAJ3595456.1"/>
    </source>
</evidence>
<sequence length="385" mass="43074">MSLESKVTEEIQTALENNDTHAAASIIGMYSKNLDSIPLNIAVTGESGSGKSTFVNAFRGIDHEDERAAPTGVVETTMKPYPHPTYPNVTLWDLPGIGTTKFPHVFEFEKFDFFIIVSADRFRENDAKVAQEIMKMGKTFYFVRAKIDNNLHDAEQSQKAFNREQTLQKIKNNCVQGLEEQGVTAPQVFLVSNFDLQLYDFPTLQETMERELPSRRRDVLNSCSNISQSIIKKKKEVFRSQIKYYSLTSAAVAAVPIPWLSVSADLGLLVYVLTNFLFGFGLDKKSLEKISSDTNKPFGDLRAVIKCFSSGKVVTKKLVAMLGAYGFCKVALFVAAEESSRWIPFLGIPMAASVSFFSIYRILSYSLDRLAVDAENVMRKALNIQ</sequence>
<reference evidence="7" key="1">
    <citation type="submission" date="2022-07" db="EMBL/GenBank/DDBJ databases">
        <title>Chromosome-level genome of Muraenolepis orangiensis.</title>
        <authorList>
            <person name="Kim J."/>
        </authorList>
    </citation>
    <scope>NUCLEOTIDE SEQUENCE</scope>
    <source>
        <strain evidence="7">KU_S4_2022</strain>
        <tissue evidence="7">Muscle</tissue>
    </source>
</reference>
<dbReference type="InterPro" id="IPR027417">
    <property type="entry name" value="P-loop_NTPase"/>
</dbReference>
<accession>A0A9Q0DXD5</accession>
<keyword evidence="8" id="KW-1185">Reference proteome</keyword>
<dbReference type="AlphaFoldDB" id="A0A9Q0DXD5"/>
<dbReference type="GO" id="GO:0016787">
    <property type="term" value="F:hydrolase activity"/>
    <property type="evidence" value="ECO:0007669"/>
    <property type="project" value="UniProtKB-KW"/>
</dbReference>
<comment type="similarity">
    <text evidence="1">Belongs to the TRAFAC class dynamin-like GTPase superfamily. IRG family.</text>
</comment>
<keyword evidence="2" id="KW-0547">Nucleotide-binding</keyword>
<evidence type="ECO:0000256" key="4">
    <source>
        <dbReference type="ARBA" id="ARBA00023134"/>
    </source>
</evidence>
<dbReference type="GO" id="GO:0016020">
    <property type="term" value="C:membrane"/>
    <property type="evidence" value="ECO:0007669"/>
    <property type="project" value="InterPro"/>
</dbReference>
<evidence type="ECO:0000256" key="1">
    <source>
        <dbReference type="ARBA" id="ARBA00005429"/>
    </source>
</evidence>
<evidence type="ECO:0000313" key="8">
    <source>
        <dbReference type="Proteomes" id="UP001148018"/>
    </source>
</evidence>
<dbReference type="FunFam" id="3.40.50.300:FF:000541">
    <property type="entry name" value="Immunity related GTPase M"/>
    <property type="match status" value="1"/>
</dbReference>
<feature type="transmembrane region" description="Helical" evidence="5">
    <location>
        <begin position="318"/>
        <end position="336"/>
    </location>
</feature>
<dbReference type="EMBL" id="JANIIK010000111">
    <property type="protein sequence ID" value="KAJ3595456.1"/>
    <property type="molecule type" value="Genomic_DNA"/>
</dbReference>
<protein>
    <recommendedName>
        <fullName evidence="6">IRG-type G domain-containing protein</fullName>
    </recommendedName>
</protein>
<keyword evidence="4" id="KW-0342">GTP-binding</keyword>
<dbReference type="Proteomes" id="UP001148018">
    <property type="component" value="Unassembled WGS sequence"/>
</dbReference>
<gene>
    <name evidence="7" type="ORF">NHX12_004759</name>
</gene>
<dbReference type="GO" id="GO:0005525">
    <property type="term" value="F:GTP binding"/>
    <property type="evidence" value="ECO:0007669"/>
    <property type="project" value="UniProtKB-KW"/>
</dbReference>
<dbReference type="InterPro" id="IPR007743">
    <property type="entry name" value="Immunity-related_GTPase-like"/>
</dbReference>
<dbReference type="InterPro" id="IPR051515">
    <property type="entry name" value="IRG"/>
</dbReference>
<name>A0A9Q0DXD5_9TELE</name>